<keyword evidence="9" id="KW-0663">Pyridoxal phosphate</keyword>
<keyword evidence="7" id="KW-0028">Amino-acid biosynthesis</keyword>
<dbReference type="GO" id="GO:0006564">
    <property type="term" value="P:L-serine biosynthetic process"/>
    <property type="evidence" value="ECO:0007669"/>
    <property type="project" value="UniProtKB-KW"/>
</dbReference>
<dbReference type="Proteomes" id="UP000553980">
    <property type="component" value="Unassembled WGS sequence"/>
</dbReference>
<comment type="pathway">
    <text evidence="2">Amino-acid biosynthesis; L-serine biosynthesis; L-serine from 3-phospho-D-glycerate: step 2/3.</text>
</comment>
<dbReference type="EC" id="2.6.1.52" evidence="4"/>
<sequence>MTTIAKPAVRPANPNFSSGPCAKRPGWSLNALVDAALGRSHRAKIGKTKLKEAIDLTREVLQVPADYRIGIVPASDTGAVEMALWSMLGARGVDMVAWESFGSGWVTDVVKQLKLEDVRTFEAPYGEIVDFSQVDFDRDVVFTWNGTTSGARVPNGDFIPADRKGLTFCDATSAAFAQRLDFPKLDVVTFSWQKVLGGEGAHGILILSPRAAERLESYKPAWPLPKIFRMTKGGKLIEGIFVGETINTPSMLCVEDYLDALKWAKSLGGLDALVARADANFAVLDGFVAKTPWIANLAVKPETRSNTSVCLTIVDPEVTALSADEQAAFAKGIVTALDKEGVAYDIGAYRDAPSGLRIWAGATVEASDLEALTHWLDWAFATQKAALKAAA</sequence>
<dbReference type="InterPro" id="IPR015424">
    <property type="entry name" value="PyrdxlP-dep_Trfase"/>
</dbReference>
<dbReference type="OrthoDB" id="9772439at2"/>
<evidence type="ECO:0000256" key="11">
    <source>
        <dbReference type="ARBA" id="ARBA00049007"/>
    </source>
</evidence>
<dbReference type="PANTHER" id="PTHR21152">
    <property type="entry name" value="AMINOTRANSFERASE CLASS V"/>
    <property type="match status" value="1"/>
</dbReference>
<dbReference type="EMBL" id="JACIEX010000010">
    <property type="protein sequence ID" value="MBB4095465.1"/>
    <property type="molecule type" value="Genomic_DNA"/>
</dbReference>
<evidence type="ECO:0000313" key="15">
    <source>
        <dbReference type="Proteomes" id="UP000553980"/>
    </source>
</evidence>
<dbReference type="Proteomes" id="UP000313390">
    <property type="component" value="Unassembled WGS sequence"/>
</dbReference>
<dbReference type="SUPFAM" id="SSF53383">
    <property type="entry name" value="PLP-dependent transferases"/>
    <property type="match status" value="1"/>
</dbReference>
<keyword evidence="6 13" id="KW-0032">Aminotransferase</keyword>
<comment type="similarity">
    <text evidence="3">Belongs to the class-V pyridoxal-phosphate-dependent aminotransferase family. SerC subfamily.</text>
</comment>
<comment type="cofactor">
    <cofactor evidence="1">
        <name>pyridoxal 5'-phosphate</name>
        <dbReference type="ChEBI" id="CHEBI:597326"/>
    </cofactor>
</comment>
<dbReference type="GO" id="GO:0004760">
    <property type="term" value="F:L-serine-pyruvate transaminase activity"/>
    <property type="evidence" value="ECO:0007669"/>
    <property type="project" value="TreeGrafter"/>
</dbReference>
<dbReference type="PANTHER" id="PTHR21152:SF40">
    <property type="entry name" value="ALANINE--GLYOXYLATE AMINOTRANSFERASE"/>
    <property type="match status" value="1"/>
</dbReference>
<dbReference type="GO" id="GO:0008453">
    <property type="term" value="F:alanine-glyoxylate transaminase activity"/>
    <property type="evidence" value="ECO:0007669"/>
    <property type="project" value="TreeGrafter"/>
</dbReference>
<dbReference type="Gene3D" id="3.90.1150.10">
    <property type="entry name" value="Aspartate Aminotransferase, domain 1"/>
    <property type="match status" value="1"/>
</dbReference>
<comment type="caution">
    <text evidence="13">The sequence shown here is derived from an EMBL/GenBank/DDBJ whole genome shotgun (WGS) entry which is preliminary data.</text>
</comment>
<dbReference type="InterPro" id="IPR022278">
    <property type="entry name" value="Pser_aminoTfrase"/>
</dbReference>
<evidence type="ECO:0000256" key="2">
    <source>
        <dbReference type="ARBA" id="ARBA00005099"/>
    </source>
</evidence>
<reference evidence="13 14" key="1">
    <citation type="journal article" date="2011" name="Int. J. Syst. Evol. Microbiol.">
        <title>Ochrobactrum pecoris sp. nov., isolated from farm animals.</title>
        <authorList>
            <person name="Kampfer P."/>
            <person name="Huber B."/>
            <person name="Busse H.J."/>
            <person name="Scholz H.C."/>
            <person name="Tomaso H."/>
            <person name="Hotzel H."/>
            <person name="Melzer F."/>
        </authorList>
    </citation>
    <scope>NUCLEOTIDE SEQUENCE [LARGE SCALE GENOMIC DNA]</scope>
    <source>
        <strain evidence="13 14">08RB2639</strain>
    </source>
</reference>
<dbReference type="InterPro" id="IPR006271">
    <property type="entry name" value="Pser_aminoTfrase_methanosarc"/>
</dbReference>
<keyword evidence="5" id="KW-0963">Cytoplasm</keyword>
<dbReference type="CDD" id="cd01494">
    <property type="entry name" value="AAT_I"/>
    <property type="match status" value="1"/>
</dbReference>
<keyword evidence="10" id="KW-0718">Serine biosynthesis</keyword>
<dbReference type="GO" id="GO:0004648">
    <property type="term" value="F:O-phospho-L-serine:2-oxoglutarate aminotransferase activity"/>
    <property type="evidence" value="ECO:0007669"/>
    <property type="project" value="UniProtKB-EC"/>
</dbReference>
<dbReference type="InterPro" id="IPR015421">
    <property type="entry name" value="PyrdxlP-dep_Trfase_major"/>
</dbReference>
<dbReference type="Gene3D" id="3.40.640.10">
    <property type="entry name" value="Type I PLP-dependent aspartate aminotransferase-like (Major domain)"/>
    <property type="match status" value="1"/>
</dbReference>
<evidence type="ECO:0000256" key="3">
    <source>
        <dbReference type="ARBA" id="ARBA00006904"/>
    </source>
</evidence>
<dbReference type="GO" id="GO:0019265">
    <property type="term" value="P:glycine biosynthetic process, by transamination of glyoxylate"/>
    <property type="evidence" value="ECO:0007669"/>
    <property type="project" value="TreeGrafter"/>
</dbReference>
<evidence type="ECO:0000313" key="13">
    <source>
        <dbReference type="EMBL" id="TNV10242.1"/>
    </source>
</evidence>
<evidence type="ECO:0000313" key="14">
    <source>
        <dbReference type="Proteomes" id="UP000313390"/>
    </source>
</evidence>
<evidence type="ECO:0000256" key="1">
    <source>
        <dbReference type="ARBA" id="ARBA00001933"/>
    </source>
</evidence>
<evidence type="ECO:0000256" key="7">
    <source>
        <dbReference type="ARBA" id="ARBA00022605"/>
    </source>
</evidence>
<evidence type="ECO:0000313" key="12">
    <source>
        <dbReference type="EMBL" id="MBB4095465.1"/>
    </source>
</evidence>
<evidence type="ECO:0000256" key="9">
    <source>
        <dbReference type="ARBA" id="ARBA00022898"/>
    </source>
</evidence>
<name>A0A5C5CFU7_9HYPH</name>
<comment type="catalytic activity">
    <reaction evidence="11">
        <text>O-phospho-L-serine + 2-oxoglutarate = 3-phosphooxypyruvate + L-glutamate</text>
        <dbReference type="Rhea" id="RHEA:14329"/>
        <dbReference type="ChEBI" id="CHEBI:16810"/>
        <dbReference type="ChEBI" id="CHEBI:18110"/>
        <dbReference type="ChEBI" id="CHEBI:29985"/>
        <dbReference type="ChEBI" id="CHEBI:57524"/>
        <dbReference type="EC" id="2.6.1.52"/>
    </reaction>
</comment>
<evidence type="ECO:0000256" key="5">
    <source>
        <dbReference type="ARBA" id="ARBA00022490"/>
    </source>
</evidence>
<reference evidence="12 15" key="3">
    <citation type="submission" date="2020-08" db="EMBL/GenBank/DDBJ databases">
        <title>Genomic Encyclopedia of Type Strains, Phase IV (KMG-IV): sequencing the most valuable type-strain genomes for metagenomic binning, comparative biology and taxonomic classification.</title>
        <authorList>
            <person name="Goeker M."/>
        </authorList>
    </citation>
    <scope>NUCLEOTIDE SEQUENCE [LARGE SCALE GENOMIC DNA]</scope>
    <source>
        <strain evidence="12 15">DSM 23868</strain>
    </source>
</reference>
<keyword evidence="15" id="KW-1185">Reference proteome</keyword>
<dbReference type="InterPro" id="IPR015422">
    <property type="entry name" value="PyrdxlP-dep_Trfase_small"/>
</dbReference>
<dbReference type="NCBIfam" id="TIGR01365">
    <property type="entry name" value="serC_2"/>
    <property type="match status" value="1"/>
</dbReference>
<dbReference type="EMBL" id="VEWK01000010">
    <property type="protein sequence ID" value="TNV10242.1"/>
    <property type="molecule type" value="Genomic_DNA"/>
</dbReference>
<accession>A0A5C5CFU7</accession>
<evidence type="ECO:0000256" key="4">
    <source>
        <dbReference type="ARBA" id="ARBA00013030"/>
    </source>
</evidence>
<evidence type="ECO:0000256" key="10">
    <source>
        <dbReference type="ARBA" id="ARBA00023299"/>
    </source>
</evidence>
<evidence type="ECO:0000256" key="6">
    <source>
        <dbReference type="ARBA" id="ARBA00022576"/>
    </source>
</evidence>
<organism evidence="13 14">
    <name type="scientific">Brucella pecoris</name>
    <dbReference type="NCBI Taxonomy" id="867683"/>
    <lineage>
        <taxon>Bacteria</taxon>
        <taxon>Pseudomonadati</taxon>
        <taxon>Pseudomonadota</taxon>
        <taxon>Alphaproteobacteria</taxon>
        <taxon>Hyphomicrobiales</taxon>
        <taxon>Brucellaceae</taxon>
        <taxon>Brucella/Ochrobactrum group</taxon>
        <taxon>Brucella</taxon>
    </lineage>
</organism>
<dbReference type="PIRSF" id="PIRSF000525">
    <property type="entry name" value="SerC"/>
    <property type="match status" value="1"/>
</dbReference>
<reference evidence="13" key="2">
    <citation type="submission" date="2019-06" db="EMBL/GenBank/DDBJ databases">
        <authorList>
            <person name="Hu M."/>
        </authorList>
    </citation>
    <scope>NUCLEOTIDE SEQUENCE</scope>
    <source>
        <strain evidence="13">08RB2639</strain>
    </source>
</reference>
<dbReference type="UniPathway" id="UPA00135">
    <property type="reaction ID" value="UER00197"/>
</dbReference>
<gene>
    <name evidence="13" type="ORF">FIB18_17440</name>
    <name evidence="12" type="ORF">GGQ79_004011</name>
</gene>
<keyword evidence="8 13" id="KW-0808">Transferase</keyword>
<dbReference type="NCBIfam" id="NF002841">
    <property type="entry name" value="PRK03080.1-2"/>
    <property type="match status" value="1"/>
</dbReference>
<protein>
    <recommendedName>
        <fullName evidence="4">phosphoserine transaminase</fullName>
        <ecNumber evidence="4">2.6.1.52</ecNumber>
    </recommendedName>
</protein>
<evidence type="ECO:0000256" key="8">
    <source>
        <dbReference type="ARBA" id="ARBA00022679"/>
    </source>
</evidence>
<dbReference type="RefSeq" id="WP_140021924.1">
    <property type="nucleotide sequence ID" value="NZ_JACIEX010000010.1"/>
</dbReference>
<dbReference type="AlphaFoldDB" id="A0A5C5CFU7"/>
<proteinExistence type="inferred from homology"/>